<dbReference type="InterPro" id="IPR023296">
    <property type="entry name" value="Glyco_hydro_beta-prop_sf"/>
</dbReference>
<dbReference type="Gene3D" id="2.115.10.20">
    <property type="entry name" value="Glycosyl hydrolase domain, family 43"/>
    <property type="match status" value="1"/>
</dbReference>
<dbReference type="CDD" id="cd08986">
    <property type="entry name" value="GH43-like"/>
    <property type="match status" value="1"/>
</dbReference>
<evidence type="ECO:0000256" key="5">
    <source>
        <dbReference type="SAM" id="SignalP"/>
    </source>
</evidence>
<evidence type="ECO:0000256" key="4">
    <source>
        <dbReference type="RuleBase" id="RU361187"/>
    </source>
</evidence>
<dbReference type="SUPFAM" id="SSF75005">
    <property type="entry name" value="Arabinanase/levansucrase/invertase"/>
    <property type="match status" value="1"/>
</dbReference>
<evidence type="ECO:0000256" key="2">
    <source>
        <dbReference type="ARBA" id="ARBA00022801"/>
    </source>
</evidence>
<protein>
    <submittedName>
        <fullName evidence="6">Family 43 glycosylhydrolase</fullName>
    </submittedName>
</protein>
<evidence type="ECO:0000313" key="7">
    <source>
        <dbReference type="Proteomes" id="UP001165393"/>
    </source>
</evidence>
<dbReference type="Pfam" id="PF04616">
    <property type="entry name" value="Glyco_hydro_43"/>
    <property type="match status" value="1"/>
</dbReference>
<dbReference type="GO" id="GO:0004553">
    <property type="term" value="F:hydrolase activity, hydrolyzing O-glycosyl compounds"/>
    <property type="evidence" value="ECO:0007669"/>
    <property type="project" value="InterPro"/>
</dbReference>
<dbReference type="InterPro" id="IPR051795">
    <property type="entry name" value="Glycosyl_Hydrlase_43"/>
</dbReference>
<dbReference type="PANTHER" id="PTHR42812:SF14">
    <property type="entry name" value="SECRETED PROTEIN"/>
    <property type="match status" value="1"/>
</dbReference>
<dbReference type="GO" id="GO:0005975">
    <property type="term" value="P:carbohydrate metabolic process"/>
    <property type="evidence" value="ECO:0007669"/>
    <property type="project" value="InterPro"/>
</dbReference>
<comment type="caution">
    <text evidence="6">The sequence shown here is derived from an EMBL/GenBank/DDBJ whole genome shotgun (WGS) entry which is preliminary data.</text>
</comment>
<evidence type="ECO:0000256" key="3">
    <source>
        <dbReference type="ARBA" id="ARBA00023295"/>
    </source>
</evidence>
<feature type="chain" id="PRO_5041238005" evidence="5">
    <location>
        <begin position="23"/>
        <end position="384"/>
    </location>
</feature>
<dbReference type="Proteomes" id="UP001165393">
    <property type="component" value="Unassembled WGS sequence"/>
</dbReference>
<dbReference type="AlphaFoldDB" id="A0AA41W6E0"/>
<keyword evidence="7" id="KW-1185">Reference proteome</keyword>
<feature type="signal peptide" evidence="5">
    <location>
        <begin position="1"/>
        <end position="22"/>
    </location>
</feature>
<proteinExistence type="inferred from homology"/>
<keyword evidence="2 4" id="KW-0378">Hydrolase</keyword>
<keyword evidence="5" id="KW-0732">Signal</keyword>
<evidence type="ECO:0000313" key="6">
    <source>
        <dbReference type="EMBL" id="MCM2679378.1"/>
    </source>
</evidence>
<reference evidence="6 7" key="1">
    <citation type="journal article" date="2013" name="Antonie Van Leeuwenhoek">
        <title>Echinimonas agarilytica gen. nov., sp. nov., a new gammaproteobacterium isolated from the sea urchin Strongylocentrotus intermedius.</title>
        <authorList>
            <person name="Nedashkovskaya O.I."/>
            <person name="Stenkova A.M."/>
            <person name="Zhukova N.V."/>
            <person name="Van Trappen S."/>
            <person name="Lee J.S."/>
            <person name="Kim S.B."/>
        </authorList>
    </citation>
    <scope>NUCLEOTIDE SEQUENCE [LARGE SCALE GENOMIC DNA]</scope>
    <source>
        <strain evidence="6 7">KMM 6351</strain>
    </source>
</reference>
<dbReference type="EMBL" id="JAMQGP010000002">
    <property type="protein sequence ID" value="MCM2679378.1"/>
    <property type="molecule type" value="Genomic_DNA"/>
</dbReference>
<dbReference type="InterPro" id="IPR006710">
    <property type="entry name" value="Glyco_hydro_43"/>
</dbReference>
<evidence type="ECO:0000256" key="1">
    <source>
        <dbReference type="ARBA" id="ARBA00009865"/>
    </source>
</evidence>
<name>A0AA41W6E0_9GAMM</name>
<accession>A0AA41W6E0</accession>
<comment type="similarity">
    <text evidence="1 4">Belongs to the glycosyl hydrolase 43 family.</text>
</comment>
<dbReference type="RefSeq" id="WP_251260724.1">
    <property type="nucleotide sequence ID" value="NZ_JAMQGP010000002.1"/>
</dbReference>
<organism evidence="6 7">
    <name type="scientific">Echinimonas agarilytica</name>
    <dbReference type="NCBI Taxonomy" id="1215918"/>
    <lineage>
        <taxon>Bacteria</taxon>
        <taxon>Pseudomonadati</taxon>
        <taxon>Pseudomonadota</taxon>
        <taxon>Gammaproteobacteria</taxon>
        <taxon>Alteromonadales</taxon>
        <taxon>Echinimonadaceae</taxon>
        <taxon>Echinimonas</taxon>
    </lineage>
</organism>
<sequence>MMKIFKTIWAMVLVAISLQITAAQNPPIQQEAEHYGDIDVSRPDIQVPRSVKPLFDTWLRDTYATLGPDGYYYLTGTYKMPDRPTAFDDSPGIPLWRSTDLKEWEYRGLVLDLYTTDFWQKDHYFDQKRKKKVDLNGNPVKQKRRTAWAPEIHYLKSQKNYFVVACTPENPNGRGTYILRSTSGKPEGPYENIEANKEGPMFNNIDGSLFEDEDGTVYFVGHNHYIAKMKPDMSGLAEKLKRIEQSKYKAEPYIEGAFMLKAFGKYHLIQAIWSLKLPDGSFMYRNKHKAESFKDGKKQRVKQYSYDLVIATSDSPYGPFGRRYTSAIGAGHNNLFKDKEGRWWATMFGNPKGTLDRPFIARPAIIPMRVVESKFYPDHEYKLK</sequence>
<gene>
    <name evidence="6" type="ORF">NAF29_06805</name>
</gene>
<keyword evidence="3 4" id="KW-0326">Glycosidase</keyword>
<dbReference type="PANTHER" id="PTHR42812">
    <property type="entry name" value="BETA-XYLOSIDASE"/>
    <property type="match status" value="1"/>
</dbReference>